<dbReference type="RefSeq" id="WP_009813537.1">
    <property type="nucleotide sequence ID" value="NZ_CH724156.1"/>
</dbReference>
<reference evidence="1 2" key="1">
    <citation type="submission" date="2005-12" db="EMBL/GenBank/DDBJ databases">
        <authorList>
            <person name="Moran M.A."/>
            <person name="Ferriera S."/>
            <person name="Johnson J."/>
            <person name="Kravitz S."/>
            <person name="Halpern A."/>
            <person name="Remington K."/>
            <person name="Beeson K."/>
            <person name="Tran B."/>
            <person name="Rogers Y.-H."/>
            <person name="Friedman R."/>
            <person name="Venter J.C."/>
        </authorList>
    </citation>
    <scope>NUCLEOTIDE SEQUENCE [LARGE SCALE GENOMIC DNA]</scope>
    <source>
        <strain evidence="2">ATCC BAA-591 / DSM 15170 / ISM</strain>
    </source>
</reference>
<evidence type="ECO:0000313" key="1">
    <source>
        <dbReference type="EMBL" id="EAP78137.1"/>
    </source>
</evidence>
<evidence type="ECO:0000313" key="2">
    <source>
        <dbReference type="Proteomes" id="UP000005954"/>
    </source>
</evidence>
<comment type="caution">
    <text evidence="1">The sequence shown here is derived from an EMBL/GenBank/DDBJ whole genome shotgun (WGS) entry which is preliminary data.</text>
</comment>
<dbReference type="EMBL" id="AALY01000001">
    <property type="protein sequence ID" value="EAP78137.1"/>
    <property type="molecule type" value="Genomic_DNA"/>
</dbReference>
<accession>A3SLA6</accession>
<protein>
    <submittedName>
        <fullName evidence="1">Uncharacterized protein</fullName>
    </submittedName>
</protein>
<dbReference type="AlphaFoldDB" id="A3SLA6"/>
<proteinExistence type="predicted"/>
<gene>
    <name evidence="1" type="ORF">ISM_07570</name>
</gene>
<organism evidence="1 2">
    <name type="scientific">Roseovarius nubinhibens (strain ATCC BAA-591 / DSM 15170 / ISM)</name>
    <dbReference type="NCBI Taxonomy" id="89187"/>
    <lineage>
        <taxon>Bacteria</taxon>
        <taxon>Pseudomonadati</taxon>
        <taxon>Pseudomonadota</taxon>
        <taxon>Alphaproteobacteria</taxon>
        <taxon>Rhodobacterales</taxon>
        <taxon>Roseobacteraceae</taxon>
        <taxon>Roseovarius</taxon>
    </lineage>
</organism>
<dbReference type="HOGENOM" id="CLU_1022633_0_0_5"/>
<dbReference type="Proteomes" id="UP000005954">
    <property type="component" value="Unassembled WGS sequence"/>
</dbReference>
<name>A3SLA6_ROSNI</name>
<keyword evidence="2" id="KW-1185">Reference proteome</keyword>
<sequence>MKEEEGQALGSTKLAKAMRKPHEIAGDQIANMQLETLLTRQDVEAWLRRGVEFSDMKFHFVNYFAQSLLKSEYGPSLRKSLEKFRLGGTAEALGNLYMLQKVSDFRKEMCRELLDRTFQISNNGDEAATISMKFCHDFHGVFFARIAISSSETNSAFDLIMNARILSGYFVPTHLGAYGPDGITDLQGVFAVQDPLLFNALSHRTAYDSIGLSGLHYGEESMTLLLSPFPVLAELAPRSEALRDANVRLKLDIVDDPRLTKLFGSLEGAVLS</sequence>